<name>A0A816IGQ3_BRANA</name>
<dbReference type="PROSITE" id="PS51257">
    <property type="entry name" value="PROKAR_LIPOPROTEIN"/>
    <property type="match status" value="1"/>
</dbReference>
<accession>A0A816IGQ3</accession>
<protein>
    <submittedName>
        <fullName evidence="1">(rape) hypothetical protein</fullName>
    </submittedName>
</protein>
<dbReference type="AlphaFoldDB" id="A0A816IGQ3"/>
<dbReference type="Proteomes" id="UP001295469">
    <property type="component" value="Chromosome C03"/>
</dbReference>
<sequence>MLKLSRTHSRGVLCRYIPSYFILFSCENGRTLHSIIASRSRKCFVQQNWSKR</sequence>
<organism evidence="1">
    <name type="scientific">Brassica napus</name>
    <name type="common">Rape</name>
    <dbReference type="NCBI Taxonomy" id="3708"/>
    <lineage>
        <taxon>Eukaryota</taxon>
        <taxon>Viridiplantae</taxon>
        <taxon>Streptophyta</taxon>
        <taxon>Embryophyta</taxon>
        <taxon>Tracheophyta</taxon>
        <taxon>Spermatophyta</taxon>
        <taxon>Magnoliopsida</taxon>
        <taxon>eudicotyledons</taxon>
        <taxon>Gunneridae</taxon>
        <taxon>Pentapetalae</taxon>
        <taxon>rosids</taxon>
        <taxon>malvids</taxon>
        <taxon>Brassicales</taxon>
        <taxon>Brassicaceae</taxon>
        <taxon>Brassiceae</taxon>
        <taxon>Brassica</taxon>
    </lineage>
</organism>
<gene>
    <name evidence="1" type="ORF">DARMORV10_C03P61880.1</name>
</gene>
<reference evidence="1" key="1">
    <citation type="submission" date="2021-01" db="EMBL/GenBank/DDBJ databases">
        <authorList>
            <consortium name="Genoscope - CEA"/>
            <person name="William W."/>
        </authorList>
    </citation>
    <scope>NUCLEOTIDE SEQUENCE</scope>
</reference>
<evidence type="ECO:0000313" key="1">
    <source>
        <dbReference type="EMBL" id="CAF1707188.1"/>
    </source>
</evidence>
<dbReference type="EMBL" id="HG994367">
    <property type="protein sequence ID" value="CAF1707188.1"/>
    <property type="molecule type" value="Genomic_DNA"/>
</dbReference>
<proteinExistence type="predicted"/>